<dbReference type="SUPFAM" id="SSF52540">
    <property type="entry name" value="P-loop containing nucleoside triphosphate hydrolases"/>
    <property type="match status" value="1"/>
</dbReference>
<evidence type="ECO:0000256" key="2">
    <source>
        <dbReference type="ARBA" id="ARBA00034617"/>
    </source>
</evidence>
<dbReference type="InterPro" id="IPR003593">
    <property type="entry name" value="AAA+_ATPase"/>
</dbReference>
<protein>
    <recommendedName>
        <fullName evidence="5">AAA+ ATPase domain-containing protein</fullName>
    </recommendedName>
</protein>
<dbReference type="PANTHER" id="PTHR42957">
    <property type="entry name" value="HELICASE MJ1565-RELATED"/>
    <property type="match status" value="1"/>
</dbReference>
<dbReference type="EMBL" id="CP002098">
    <property type="protein sequence ID" value="ADM26962.1"/>
    <property type="molecule type" value="Genomic_DNA"/>
</dbReference>
<dbReference type="AlphaFoldDB" id="E0SPU0"/>
<dbReference type="Pfam" id="PF01935">
    <property type="entry name" value="DUF87"/>
    <property type="match status" value="1"/>
</dbReference>
<evidence type="ECO:0000256" key="3">
    <source>
        <dbReference type="ARBA" id="ARBA00048954"/>
    </source>
</evidence>
<comment type="catalytic activity">
    <reaction evidence="2">
        <text>Couples ATP hydrolysis with the unwinding of duplex DNA by translocating in the 3'-5' direction.</text>
        <dbReference type="EC" id="5.6.2.4"/>
    </reaction>
</comment>
<feature type="domain" description="AAA+ ATPase" evidence="5">
    <location>
        <begin position="211"/>
        <end position="487"/>
    </location>
</feature>
<evidence type="ECO:0000259" key="5">
    <source>
        <dbReference type="SMART" id="SM00382"/>
    </source>
</evidence>
<comment type="catalytic activity">
    <reaction evidence="3">
        <text>ATP + H2O = ADP + phosphate + H(+)</text>
        <dbReference type="Rhea" id="RHEA:13065"/>
        <dbReference type="ChEBI" id="CHEBI:15377"/>
        <dbReference type="ChEBI" id="CHEBI:15378"/>
        <dbReference type="ChEBI" id="CHEBI:30616"/>
        <dbReference type="ChEBI" id="CHEBI:43474"/>
        <dbReference type="ChEBI" id="CHEBI:456216"/>
        <dbReference type="EC" id="5.6.2.3"/>
    </reaction>
</comment>
<evidence type="ECO:0000256" key="4">
    <source>
        <dbReference type="ARBA" id="ARBA00048988"/>
    </source>
</evidence>
<accession>E0SPU0</accession>
<evidence type="ECO:0000313" key="7">
    <source>
        <dbReference type="Proteomes" id="UP000001304"/>
    </source>
</evidence>
<reference evidence="6 7" key="1">
    <citation type="journal article" date="2010" name="Stand. Genomic Sci.">
        <title>Complete genome sequence of Ignisphaera aggregans type strain (AQ1.S1).</title>
        <authorList>
            <person name="Goker M."/>
            <person name="Held B."/>
            <person name="Lapidus A."/>
            <person name="Nolan M."/>
            <person name="Spring S."/>
            <person name="Yasawong M."/>
            <person name="Lucas S."/>
            <person name="Glavina Del Rio T."/>
            <person name="Tice H."/>
            <person name="Cheng J.F."/>
            <person name="Goodwin L."/>
            <person name="Tapia R."/>
            <person name="Pitluck S."/>
            <person name="Liolios K."/>
            <person name="Ivanova N."/>
            <person name="Mavromatis K."/>
            <person name="Mikhailova N."/>
            <person name="Pati A."/>
            <person name="Chen A."/>
            <person name="Palaniappan K."/>
            <person name="Brambilla E."/>
            <person name="Land M."/>
            <person name="Hauser L."/>
            <person name="Chang Y.J."/>
            <person name="Jeffries C.D."/>
            <person name="Brettin T."/>
            <person name="Detter J.C."/>
            <person name="Han C."/>
            <person name="Rohde M."/>
            <person name="Sikorski J."/>
            <person name="Woyke T."/>
            <person name="Bristow J."/>
            <person name="Eisen J.A."/>
            <person name="Markowitz V."/>
            <person name="Hugenholtz P."/>
            <person name="Kyrpides N.C."/>
            <person name="Klenk H.P."/>
        </authorList>
    </citation>
    <scope>NUCLEOTIDE SEQUENCE [LARGE SCALE GENOMIC DNA]</scope>
    <source>
        <strain evidence="7">DSM 17230 / JCM 13409 / AQ1.S1</strain>
    </source>
</reference>
<dbReference type="BioCyc" id="IAGG583356:GHAH-120-MONOMER"/>
<dbReference type="Proteomes" id="UP000001304">
    <property type="component" value="Chromosome"/>
</dbReference>
<gene>
    <name evidence="6" type="ordered locus">Igag_0110</name>
</gene>
<dbReference type="STRING" id="583356.Igag_0110"/>
<evidence type="ECO:0000313" key="6">
    <source>
        <dbReference type="EMBL" id="ADM26962.1"/>
    </source>
</evidence>
<dbReference type="InterPro" id="IPR002789">
    <property type="entry name" value="HerA_central"/>
</dbReference>
<name>E0SPU0_IGNAA</name>
<dbReference type="GO" id="GO:0043139">
    <property type="term" value="F:5'-3' DNA helicase activity"/>
    <property type="evidence" value="ECO:0007669"/>
    <property type="project" value="UniProtKB-EC"/>
</dbReference>
<dbReference type="InterPro" id="IPR008571">
    <property type="entry name" value="HerA-like"/>
</dbReference>
<dbReference type="SMART" id="SM00382">
    <property type="entry name" value="AAA"/>
    <property type="match status" value="1"/>
</dbReference>
<dbReference type="KEGG" id="iag:Igag_0110"/>
<organism evidence="6 7">
    <name type="scientific">Ignisphaera aggregans (strain DSM 17230 / JCM 13409 / AQ1.S1)</name>
    <dbReference type="NCBI Taxonomy" id="583356"/>
    <lineage>
        <taxon>Archaea</taxon>
        <taxon>Thermoproteota</taxon>
        <taxon>Thermoprotei</taxon>
        <taxon>Desulfurococcales</taxon>
        <taxon>Desulfurococcaceae</taxon>
        <taxon>Ignisphaera</taxon>
    </lineage>
</organism>
<dbReference type="HOGENOM" id="CLU_519372_0_0_2"/>
<evidence type="ECO:0000256" key="1">
    <source>
        <dbReference type="ARBA" id="ARBA00007816"/>
    </source>
</evidence>
<proteinExistence type="inferred from homology"/>
<sequence length="524" mass="58914">MKYLHSSKTIGFIFDCIDRELVKLQIIPSNKIFYLRLSELVLTKEYDTDKEYVMKISEGVNLIESRGELSKVSYILLSCINTNRLCTYIATIGEDNDFVLKELDVLCSVIETLSQNSIKCLYKSAEEAIRILGNCFSYSKYGSLVESLFRILRKDNNNSIILNPLAYQPLYKLNSAEEYSYISSIFSQGKIKIGYLYSNPSIIVSLNDDHMLRHIAIVGSTGSGKSTTASIIAEEASKNGYAVIIIDWHGEYKSLLGVLGNVIYTNPYDGSIPEPLNLEELIKTEPLAFIEVIESALELTPAQAHILEDAVNMLAQRKVIGNYSIDLIIDIVKNSSTSSRWFTESREALLRKLKPLSSQYLRIKWNDMKMFPIEKGNIIIFDISQIPNIRIKKVIASLLIRSIVLKAQYNTISKPLLIVVDEAHNVLSSENPVSNLIAEVRKWGVGFIVATQAPSMLAPMVLKNSNTKIIHALKMYSDIETILVSTLIRNEYKKVITSLMPGEALLVIPELSEPLMIKITKFSS</sequence>
<comment type="similarity">
    <text evidence="1">Belongs to the HerA family.</text>
</comment>
<keyword evidence="7" id="KW-1185">Reference proteome</keyword>
<dbReference type="PANTHER" id="PTHR42957:SF1">
    <property type="entry name" value="HELICASE MJ1565-RELATED"/>
    <property type="match status" value="1"/>
</dbReference>
<dbReference type="GO" id="GO:0043138">
    <property type="term" value="F:3'-5' DNA helicase activity"/>
    <property type="evidence" value="ECO:0007669"/>
    <property type="project" value="UniProtKB-EC"/>
</dbReference>
<dbReference type="CDD" id="cd02019">
    <property type="entry name" value="NK"/>
    <property type="match status" value="1"/>
</dbReference>
<comment type="catalytic activity">
    <reaction evidence="4">
        <text>ATP + H2O = ADP + phosphate + H(+)</text>
        <dbReference type="Rhea" id="RHEA:13065"/>
        <dbReference type="ChEBI" id="CHEBI:15377"/>
        <dbReference type="ChEBI" id="CHEBI:15378"/>
        <dbReference type="ChEBI" id="CHEBI:30616"/>
        <dbReference type="ChEBI" id="CHEBI:43474"/>
        <dbReference type="ChEBI" id="CHEBI:456216"/>
        <dbReference type="EC" id="5.6.2.4"/>
    </reaction>
</comment>
<dbReference type="Gene3D" id="3.40.50.300">
    <property type="entry name" value="P-loop containing nucleotide triphosphate hydrolases"/>
    <property type="match status" value="2"/>
</dbReference>
<dbReference type="InterPro" id="IPR027417">
    <property type="entry name" value="P-loop_NTPase"/>
</dbReference>